<keyword evidence="3" id="KW-1185">Reference proteome</keyword>
<feature type="region of interest" description="Disordered" evidence="1">
    <location>
        <begin position="132"/>
        <end position="197"/>
    </location>
</feature>
<dbReference type="PANTHER" id="PTHR31514:SF1">
    <property type="entry name" value="MUSCULAR LMNA-INTERACTING PROTEIN"/>
    <property type="match status" value="1"/>
</dbReference>
<feature type="compositionally biased region" description="Low complexity" evidence="1">
    <location>
        <begin position="481"/>
        <end position="492"/>
    </location>
</feature>
<dbReference type="AlphaFoldDB" id="A0AA35K2C3"/>
<evidence type="ECO:0000256" key="1">
    <source>
        <dbReference type="SAM" id="MobiDB-lite"/>
    </source>
</evidence>
<proteinExistence type="predicted"/>
<feature type="region of interest" description="Disordered" evidence="1">
    <location>
        <begin position="267"/>
        <end position="331"/>
    </location>
</feature>
<feature type="region of interest" description="Disordered" evidence="1">
    <location>
        <begin position="979"/>
        <end position="1002"/>
    </location>
</feature>
<dbReference type="PANTHER" id="PTHR31514">
    <property type="entry name" value="MUSCULAR LMNA-INTERACTING PROTEIN MLIP"/>
    <property type="match status" value="1"/>
</dbReference>
<feature type="region of interest" description="Disordered" evidence="1">
    <location>
        <begin position="74"/>
        <end position="93"/>
    </location>
</feature>
<dbReference type="Pfam" id="PF15274">
    <property type="entry name" value="MLIP"/>
    <property type="match status" value="1"/>
</dbReference>
<organism evidence="2 3">
    <name type="scientific">Podarcis lilfordi</name>
    <name type="common">Lilford's wall lizard</name>
    <dbReference type="NCBI Taxonomy" id="74358"/>
    <lineage>
        <taxon>Eukaryota</taxon>
        <taxon>Metazoa</taxon>
        <taxon>Chordata</taxon>
        <taxon>Craniata</taxon>
        <taxon>Vertebrata</taxon>
        <taxon>Euteleostomi</taxon>
        <taxon>Lepidosauria</taxon>
        <taxon>Squamata</taxon>
        <taxon>Bifurcata</taxon>
        <taxon>Unidentata</taxon>
        <taxon>Episquamata</taxon>
        <taxon>Laterata</taxon>
        <taxon>Lacertibaenia</taxon>
        <taxon>Lacertidae</taxon>
        <taxon>Podarcis</taxon>
    </lineage>
</organism>
<evidence type="ECO:0000313" key="3">
    <source>
        <dbReference type="Proteomes" id="UP001178461"/>
    </source>
</evidence>
<feature type="region of interest" description="Disordered" evidence="1">
    <location>
        <begin position="478"/>
        <end position="515"/>
    </location>
</feature>
<dbReference type="InterPro" id="IPR029331">
    <property type="entry name" value="MLIP"/>
</dbReference>
<feature type="compositionally biased region" description="Basic residues" evidence="1">
    <location>
        <begin position="540"/>
        <end position="552"/>
    </location>
</feature>
<feature type="compositionally biased region" description="Low complexity" evidence="1">
    <location>
        <begin position="665"/>
        <end position="674"/>
    </location>
</feature>
<feature type="compositionally biased region" description="Basic and acidic residues" evidence="1">
    <location>
        <begin position="496"/>
        <end position="509"/>
    </location>
</feature>
<feature type="compositionally biased region" description="Polar residues" evidence="1">
    <location>
        <begin position="225"/>
        <end position="241"/>
    </location>
</feature>
<feature type="region of interest" description="Disordered" evidence="1">
    <location>
        <begin position="794"/>
        <end position="819"/>
    </location>
</feature>
<dbReference type="EMBL" id="OX395128">
    <property type="protein sequence ID" value="CAI5769609.1"/>
    <property type="molecule type" value="Genomic_DNA"/>
</dbReference>
<dbReference type="Proteomes" id="UP001178461">
    <property type="component" value="Chromosome 3"/>
</dbReference>
<protein>
    <recommendedName>
        <fullName evidence="4">Muscular LMNA interacting protein</fullName>
    </recommendedName>
</protein>
<feature type="compositionally biased region" description="Gly residues" evidence="1">
    <location>
        <begin position="78"/>
        <end position="89"/>
    </location>
</feature>
<name>A0AA35K2C3_9SAUR</name>
<accession>A0AA35K2C3</accession>
<evidence type="ECO:0008006" key="4">
    <source>
        <dbReference type="Google" id="ProtNLM"/>
    </source>
</evidence>
<feature type="region of interest" description="Disordered" evidence="1">
    <location>
        <begin position="368"/>
        <end position="391"/>
    </location>
</feature>
<gene>
    <name evidence="2" type="ORF">PODLI_1B024925</name>
</gene>
<sequence length="1015" mass="109761">MELGKHKPEASTRNTLWNEKLKVPSESEFLRFTFVPSFGRLPTQFYIADATTFLAEGLVDRNSREITGHKAEAVPGGQAVGSGNKGNGGSASCTNSRHKLFQAKDHKSSRGEMEGDDLFKAEFVFITDSDEDKNTPLGNGYGHGRSKGLDASCLSPRDESRGHPTAPQLPLHTEISYSSVSQQKQSQLTSPLSTSDHPSYKPLVAHLLFPTNLTVEQDPSPAVHQASSLQESHSQWQSANGSSVRQTSTYLQSTASYSLPSPILQRPSFPSHSLSDGAQLPSGLQARNLPQKYELTSSPLSSKDSCPSSPQAHSSADTLQSSSPQAASPLPPKRFAPLSVVPIYIMTHLLSPSPKPLSSPLHGSSSTIYSVNNPGSQMSSSGNLLKSGTKSPLPTRLSLLTAILKSGSTPKRPFSPASCPATFSPNSLGSSTLAIDQKFKMTPPTPKKAASEYSIRSASPSQEEFRLSVFSTVPNRMASFSKSSPTLRTRSPSPKKHLDTRALSPDKLRPLSPTISSYRKTVVSPLLQSKSPTFSLPPHAPRKGAHSPAHKARGPEKSKKVHTYSPTFTAKSYPLSPPGVSQRDAVSPTADKGSLSPTVIHSSCRSNGCLPQAIVKDPAINSPGLSPHWQTSHTDSTSPTPPGYRIKAPSPHRESSVHSNFRACPPSSRPRTPTVPQHRSPATVRSPCSLLSGSREVTSPLSFSLPSASENKKPQSHKIKTSYKAFAAIPTNTLLLEQKALDEPAKAEEVAENKSLDTHSEMCSPAQLRQQTEELCAAIDQVLQDPLSMRRCESSPGSLQNILDSDAGKTLMSSQRPAGRETRFANLRSLQSVAPEKQKTKPGVIRPTMVKAKIITLKEEEPAQPNPFRKYLEETGGLQTEQDSSLSHPYLYTKLSSPTKSPLHPQGLSHADLLTPGPFNHLGSIFGDIHDSSYSPYRRNTLYNKPTHPIVPIPENEALSSKELCSARAQNKLDLLPYQENKDLSRGNVPDNGSPHSRAHCLPRGDFENVFAKTT</sequence>
<feature type="region of interest" description="Disordered" evidence="1">
    <location>
        <begin position="218"/>
        <end position="241"/>
    </location>
</feature>
<feature type="compositionally biased region" description="Low complexity" evidence="1">
    <location>
        <begin position="319"/>
        <end position="328"/>
    </location>
</feature>
<feature type="compositionally biased region" description="Low complexity" evidence="1">
    <location>
        <begin position="176"/>
        <end position="190"/>
    </location>
</feature>
<feature type="region of interest" description="Disordered" evidence="1">
    <location>
        <begin position="618"/>
        <end position="694"/>
    </location>
</feature>
<evidence type="ECO:0000313" key="2">
    <source>
        <dbReference type="EMBL" id="CAI5769609.1"/>
    </source>
</evidence>
<feature type="region of interest" description="Disordered" evidence="1">
    <location>
        <begin position="529"/>
        <end position="599"/>
    </location>
</feature>
<feature type="compositionally biased region" description="Low complexity" evidence="1">
    <location>
        <begin position="297"/>
        <end position="310"/>
    </location>
</feature>
<reference evidence="2" key="1">
    <citation type="submission" date="2022-12" db="EMBL/GenBank/DDBJ databases">
        <authorList>
            <person name="Alioto T."/>
            <person name="Alioto T."/>
            <person name="Gomez Garrido J."/>
        </authorList>
    </citation>
    <scope>NUCLEOTIDE SEQUENCE</scope>
</reference>